<dbReference type="OrthoDB" id="6431598at2759"/>
<gene>
    <name evidence="5" type="ORF">Bhyg_15155</name>
</gene>
<dbReference type="InterPro" id="IPR043596">
    <property type="entry name" value="CFAP53/TCHP"/>
</dbReference>
<dbReference type="PANTHER" id="PTHR31183">
    <property type="entry name" value="TRICHOPLEIN KERATIN FILAMENT-BINDING PROTEIN FAMILY MEMBER"/>
    <property type="match status" value="1"/>
</dbReference>
<evidence type="ECO:0008006" key="7">
    <source>
        <dbReference type="Google" id="ProtNLM"/>
    </source>
</evidence>
<keyword evidence="6" id="KW-1185">Reference proteome</keyword>
<comment type="caution">
    <text evidence="5">The sequence shown here is derived from an EMBL/GenBank/DDBJ whole genome shotgun (WGS) entry which is preliminary data.</text>
</comment>
<evidence type="ECO:0000256" key="2">
    <source>
        <dbReference type="ARBA" id="ARBA00022490"/>
    </source>
</evidence>
<dbReference type="PANTHER" id="PTHR31183:SF2">
    <property type="entry name" value="TRICHOPLEIN KERATIN FILAMENT-BINDING PROTEIN"/>
    <property type="match status" value="1"/>
</dbReference>
<keyword evidence="3" id="KW-0206">Cytoskeleton</keyword>
<evidence type="ECO:0000313" key="6">
    <source>
        <dbReference type="Proteomes" id="UP001151699"/>
    </source>
</evidence>
<evidence type="ECO:0000256" key="3">
    <source>
        <dbReference type="ARBA" id="ARBA00023212"/>
    </source>
</evidence>
<dbReference type="Proteomes" id="UP001151699">
    <property type="component" value="Chromosome C"/>
</dbReference>
<protein>
    <recommendedName>
        <fullName evidence="7">Trichoplein keratin filament-binding protein</fullName>
    </recommendedName>
</protein>
<sequence>MKGSKLHSAFVRRREVEQSKIEKNVAVDKYFDKWGKITSRFEQWAGPQYYKHADEIKKRRELEKIENEALQIRREKLKKLLDDEKIEHEMMLKDLNQPRAKNVPSSTLANIHETIKRTEEEKRRLELESRLYKKWRNGFVQDSVLLDSKTDHQALAKMNWLDKQVADQLERDQEKRCSEERQLRLQEEARKHEECLLQRKSLRDEEINDLKSFQTEHINEIKDRQKESDDLRSEELRLTQRKADITTEFEKLNLNARERKSRISCPYNVRRIKMILRQRSDAIRQDLKDDIDMLNRISIGVKGEQIELLKDKFELYYDMEIQKQTQIEAMYESEAKHLLLQQEELWNQEAEGREKLLKKLISEQLKNIDDGIEFNLKRQRELIEIKEKHLSAIEDSSKRLKELLNEQSKDDSRSSSSLSNCHIADTSKNLEHLQIAGPPKFGRKKIAWN</sequence>
<reference evidence="5" key="1">
    <citation type="submission" date="2022-07" db="EMBL/GenBank/DDBJ databases">
        <authorList>
            <person name="Trinca V."/>
            <person name="Uliana J.V.C."/>
            <person name="Torres T.T."/>
            <person name="Ward R.J."/>
            <person name="Monesi N."/>
        </authorList>
    </citation>
    <scope>NUCLEOTIDE SEQUENCE</scope>
    <source>
        <strain evidence="5">HSMRA1968</strain>
        <tissue evidence="5">Whole embryos</tissue>
    </source>
</reference>
<feature type="coiled-coil region" evidence="4">
    <location>
        <begin position="53"/>
        <end position="128"/>
    </location>
</feature>
<comment type="subcellular location">
    <subcellularLocation>
        <location evidence="1">Cytoplasm</location>
        <location evidence="1">Cytoskeleton</location>
    </subcellularLocation>
</comment>
<keyword evidence="2" id="KW-0963">Cytoplasm</keyword>
<organism evidence="5 6">
    <name type="scientific">Pseudolycoriella hygida</name>
    <dbReference type="NCBI Taxonomy" id="35572"/>
    <lineage>
        <taxon>Eukaryota</taxon>
        <taxon>Metazoa</taxon>
        <taxon>Ecdysozoa</taxon>
        <taxon>Arthropoda</taxon>
        <taxon>Hexapoda</taxon>
        <taxon>Insecta</taxon>
        <taxon>Pterygota</taxon>
        <taxon>Neoptera</taxon>
        <taxon>Endopterygota</taxon>
        <taxon>Diptera</taxon>
        <taxon>Nematocera</taxon>
        <taxon>Sciaroidea</taxon>
        <taxon>Sciaridae</taxon>
        <taxon>Pseudolycoriella</taxon>
    </lineage>
</organism>
<accession>A0A9Q0MS05</accession>
<evidence type="ECO:0000256" key="4">
    <source>
        <dbReference type="SAM" id="Coils"/>
    </source>
</evidence>
<evidence type="ECO:0000256" key="1">
    <source>
        <dbReference type="ARBA" id="ARBA00004245"/>
    </source>
</evidence>
<proteinExistence type="predicted"/>
<name>A0A9Q0MS05_9DIPT</name>
<dbReference type="GO" id="GO:0045095">
    <property type="term" value="C:keratin filament"/>
    <property type="evidence" value="ECO:0007669"/>
    <property type="project" value="TreeGrafter"/>
</dbReference>
<keyword evidence="4" id="KW-0175">Coiled coil</keyword>
<dbReference type="EMBL" id="WJQU01000004">
    <property type="protein sequence ID" value="KAJ6636564.1"/>
    <property type="molecule type" value="Genomic_DNA"/>
</dbReference>
<evidence type="ECO:0000313" key="5">
    <source>
        <dbReference type="EMBL" id="KAJ6636564.1"/>
    </source>
</evidence>
<dbReference type="GO" id="GO:0006915">
    <property type="term" value="P:apoptotic process"/>
    <property type="evidence" value="ECO:0007669"/>
    <property type="project" value="TreeGrafter"/>
</dbReference>
<dbReference type="AlphaFoldDB" id="A0A9Q0MS05"/>